<sequence length="75" mass="8275">MDFRDESYEVVHQITSFMAASIDSMVSFNPRSSFSSLQRASPVVLLRSVAERARLIELTHDGTVRARAEISASGS</sequence>
<reference evidence="1" key="1">
    <citation type="submission" date="2019-08" db="EMBL/GenBank/DDBJ databases">
        <authorList>
            <person name="Kucharzyk K."/>
            <person name="Murdoch R.W."/>
            <person name="Higgins S."/>
            <person name="Loffler F."/>
        </authorList>
    </citation>
    <scope>NUCLEOTIDE SEQUENCE</scope>
</reference>
<gene>
    <name evidence="1" type="ORF">SDC9_166937</name>
</gene>
<protein>
    <submittedName>
        <fullName evidence="1">Uncharacterized protein</fullName>
    </submittedName>
</protein>
<dbReference type="AlphaFoldDB" id="A0A645G091"/>
<organism evidence="1">
    <name type="scientific">bioreactor metagenome</name>
    <dbReference type="NCBI Taxonomy" id="1076179"/>
    <lineage>
        <taxon>unclassified sequences</taxon>
        <taxon>metagenomes</taxon>
        <taxon>ecological metagenomes</taxon>
    </lineage>
</organism>
<proteinExistence type="predicted"/>
<comment type="caution">
    <text evidence="1">The sequence shown here is derived from an EMBL/GenBank/DDBJ whole genome shotgun (WGS) entry which is preliminary data.</text>
</comment>
<accession>A0A645G091</accession>
<evidence type="ECO:0000313" key="1">
    <source>
        <dbReference type="EMBL" id="MPN19566.1"/>
    </source>
</evidence>
<dbReference type="EMBL" id="VSSQ01067149">
    <property type="protein sequence ID" value="MPN19566.1"/>
    <property type="molecule type" value="Genomic_DNA"/>
</dbReference>
<name>A0A645G091_9ZZZZ</name>